<organism evidence="2 3">
    <name type="scientific">Pinctada imbricata</name>
    <name type="common">Atlantic pearl-oyster</name>
    <name type="synonym">Pinctada martensii</name>
    <dbReference type="NCBI Taxonomy" id="66713"/>
    <lineage>
        <taxon>Eukaryota</taxon>
        <taxon>Metazoa</taxon>
        <taxon>Spiralia</taxon>
        <taxon>Lophotrochozoa</taxon>
        <taxon>Mollusca</taxon>
        <taxon>Bivalvia</taxon>
        <taxon>Autobranchia</taxon>
        <taxon>Pteriomorphia</taxon>
        <taxon>Pterioida</taxon>
        <taxon>Pterioidea</taxon>
        <taxon>Pteriidae</taxon>
        <taxon>Pinctada</taxon>
    </lineage>
</organism>
<protein>
    <recommendedName>
        <fullName evidence="1">UspA domain-containing protein</fullName>
    </recommendedName>
</protein>
<dbReference type="EMBL" id="VSWD01000005">
    <property type="protein sequence ID" value="KAK3101865.1"/>
    <property type="molecule type" value="Genomic_DNA"/>
</dbReference>
<dbReference type="PRINTS" id="PR01438">
    <property type="entry name" value="UNVRSLSTRESS"/>
</dbReference>
<dbReference type="PANTHER" id="PTHR46989">
    <property type="entry name" value="USP DOMAIN-CONTAINING PROTEIN"/>
    <property type="match status" value="1"/>
</dbReference>
<gene>
    <name evidence="2" type="ORF">FSP39_006885</name>
</gene>
<dbReference type="CDD" id="cd23659">
    <property type="entry name" value="USP_At3g01520-like"/>
    <property type="match status" value="1"/>
</dbReference>
<evidence type="ECO:0000259" key="1">
    <source>
        <dbReference type="Pfam" id="PF00582"/>
    </source>
</evidence>
<evidence type="ECO:0000313" key="3">
    <source>
        <dbReference type="Proteomes" id="UP001186944"/>
    </source>
</evidence>
<dbReference type="InterPro" id="IPR006015">
    <property type="entry name" value="Universal_stress_UspA"/>
</dbReference>
<evidence type="ECO:0000313" key="2">
    <source>
        <dbReference type="EMBL" id="KAK3101865.1"/>
    </source>
</evidence>
<dbReference type="SUPFAM" id="SSF52402">
    <property type="entry name" value="Adenine nucleotide alpha hydrolases-like"/>
    <property type="match status" value="2"/>
</dbReference>
<dbReference type="Gene3D" id="3.40.50.620">
    <property type="entry name" value="HUPs"/>
    <property type="match status" value="2"/>
</dbReference>
<dbReference type="InterPro" id="IPR006016">
    <property type="entry name" value="UspA"/>
</dbReference>
<dbReference type="Pfam" id="PF00582">
    <property type="entry name" value="Usp"/>
    <property type="match status" value="1"/>
</dbReference>
<dbReference type="Proteomes" id="UP001186944">
    <property type="component" value="Unassembled WGS sequence"/>
</dbReference>
<accession>A0AA89BYY4</accession>
<dbReference type="InterPro" id="IPR014729">
    <property type="entry name" value="Rossmann-like_a/b/a_fold"/>
</dbReference>
<feature type="domain" description="UspA" evidence="1">
    <location>
        <begin position="85"/>
        <end position="144"/>
    </location>
</feature>
<sequence length="151" mass="16049">MGTADVQAVCNLMQEEETEQKKIQEELKSKLSKAGMRGCVIGKFGKPGEVIISISHNEKADVLVCGTRGLGKVRRTLMGSMKGQVMTVSGHAKAGPAIIGVSLAEKVDLIVCGCRGIGTFRRTLLGSVSTYLMHHAHVPVLVCKQSNDGAE</sequence>
<keyword evidence="3" id="KW-1185">Reference proteome</keyword>
<dbReference type="PANTHER" id="PTHR46989:SF3">
    <property type="entry name" value="USPA DOMAIN-CONTAINING PROTEIN"/>
    <property type="match status" value="1"/>
</dbReference>
<name>A0AA89BYY4_PINIB</name>
<reference evidence="2" key="1">
    <citation type="submission" date="2019-08" db="EMBL/GenBank/DDBJ databases">
        <title>The improved chromosome-level genome for the pearl oyster Pinctada fucata martensii using PacBio sequencing and Hi-C.</title>
        <authorList>
            <person name="Zheng Z."/>
        </authorList>
    </citation>
    <scope>NUCLEOTIDE SEQUENCE</scope>
    <source>
        <strain evidence="2">ZZ-2019</strain>
        <tissue evidence="2">Adductor muscle</tissue>
    </source>
</reference>
<comment type="caution">
    <text evidence="2">The sequence shown here is derived from an EMBL/GenBank/DDBJ whole genome shotgun (WGS) entry which is preliminary data.</text>
</comment>
<proteinExistence type="predicted"/>
<dbReference type="AlphaFoldDB" id="A0AA89BYY4"/>